<dbReference type="AlphaFoldDB" id="A0A0I9X550"/>
<evidence type="ECO:0000256" key="2">
    <source>
        <dbReference type="ARBA" id="ARBA00022692"/>
    </source>
</evidence>
<dbReference type="PANTHER" id="PTHR33048">
    <property type="entry name" value="PTH11-LIKE INTEGRAL MEMBRANE PROTEIN (AFU_ORTHOLOGUE AFUA_5G11245)"/>
    <property type="match status" value="1"/>
</dbReference>
<feature type="transmembrane region" description="Helical" evidence="7">
    <location>
        <begin position="249"/>
        <end position="268"/>
    </location>
</feature>
<feature type="transmembrane region" description="Helical" evidence="7">
    <location>
        <begin position="129"/>
        <end position="154"/>
    </location>
</feature>
<comment type="subcellular location">
    <subcellularLocation>
        <location evidence="1">Membrane</location>
        <topology evidence="1">Multi-pass membrane protein</topology>
    </subcellularLocation>
</comment>
<gene>
    <name evidence="9" type="ORF">C2S_8192</name>
</gene>
<evidence type="ECO:0000256" key="1">
    <source>
        <dbReference type="ARBA" id="ARBA00004141"/>
    </source>
</evidence>
<dbReference type="InterPro" id="IPR052337">
    <property type="entry name" value="SAT4-like"/>
</dbReference>
<comment type="caution">
    <text evidence="9">The sequence shown here is derived from an EMBL/GenBank/DDBJ whole genome shotgun (WGS) entry which is preliminary data.</text>
</comment>
<feature type="region of interest" description="Disordered" evidence="6">
    <location>
        <begin position="313"/>
        <end position="367"/>
    </location>
</feature>
<comment type="similarity">
    <text evidence="5">Belongs to the SAT4 family.</text>
</comment>
<feature type="transmembrane region" description="Helical" evidence="7">
    <location>
        <begin position="174"/>
        <end position="196"/>
    </location>
</feature>
<evidence type="ECO:0000256" key="6">
    <source>
        <dbReference type="SAM" id="MobiDB-lite"/>
    </source>
</evidence>
<evidence type="ECO:0000256" key="3">
    <source>
        <dbReference type="ARBA" id="ARBA00022989"/>
    </source>
</evidence>
<keyword evidence="2 7" id="KW-0812">Transmembrane</keyword>
<sequence length="367" mass="40352">MIDRGMGFPADGVDNHGWKLYITSLVMIISSGLFVVARCIARYSIHKLGSDDVAIIVSLISSVLLSTYIQLAIHHGYGMHKADLEKPDLRMALKMFFIAQTPYKATVCLNKVAAILLYLRLFVTKSFRVWSFVVLGVVVGYSIGGIAATIWQCVPIKGAWDKSVDAKCIDSNKFWVAYAVLNILTDVMVLALPIMPIMRLQTSRREKLLLCCIFLLGGFVTITSILRVTSVSNSLRNKKDMTWNFIDRGVWTLIEANLGIIAACLPVLRQPLGKIFPRIFGSTKKSSLYYTGPGGPAKGYNLSDIAARSPRPGIWKSDASRSEQIISVGGPQTEASRDSDERCIIADSVKGSDFGSELATHKPDPSR</sequence>
<proteinExistence type="inferred from homology"/>
<accession>A0A0I9X550</accession>
<dbReference type="Proteomes" id="UP000760494">
    <property type="component" value="Unassembled WGS sequence"/>
</dbReference>
<keyword evidence="4 7" id="KW-0472">Membrane</keyword>
<dbReference type="InterPro" id="IPR049326">
    <property type="entry name" value="Rhodopsin_dom_fungi"/>
</dbReference>
<dbReference type="eggNOG" id="ENOG502SKCZ">
    <property type="taxonomic scope" value="Eukaryota"/>
</dbReference>
<feature type="transmembrane region" description="Helical" evidence="7">
    <location>
        <begin position="53"/>
        <end position="73"/>
    </location>
</feature>
<feature type="transmembrane region" description="Helical" evidence="7">
    <location>
        <begin position="20"/>
        <end position="41"/>
    </location>
</feature>
<feature type="transmembrane region" description="Helical" evidence="7">
    <location>
        <begin position="208"/>
        <end position="229"/>
    </location>
</feature>
<evidence type="ECO:0000256" key="4">
    <source>
        <dbReference type="ARBA" id="ARBA00023136"/>
    </source>
</evidence>
<feature type="domain" description="Rhodopsin" evidence="8">
    <location>
        <begin position="37"/>
        <end position="273"/>
    </location>
</feature>
<organism evidence="9 10">
    <name type="scientific">Fusarium fujikuroi</name>
    <name type="common">Bakanae and foot rot disease fungus</name>
    <name type="synonym">Gibberella fujikuroi</name>
    <dbReference type="NCBI Taxonomy" id="5127"/>
    <lineage>
        <taxon>Eukaryota</taxon>
        <taxon>Fungi</taxon>
        <taxon>Dikarya</taxon>
        <taxon>Ascomycota</taxon>
        <taxon>Pezizomycotina</taxon>
        <taxon>Sordariomycetes</taxon>
        <taxon>Hypocreomycetidae</taxon>
        <taxon>Hypocreales</taxon>
        <taxon>Nectriaceae</taxon>
        <taxon>Fusarium</taxon>
        <taxon>Fusarium fujikuroi species complex</taxon>
    </lineage>
</organism>
<name>A0A0I9X550_FUSFU</name>
<protein>
    <recommendedName>
        <fullName evidence="8">Rhodopsin domain-containing protein</fullName>
    </recommendedName>
</protein>
<dbReference type="EMBL" id="CABFJX010000312">
    <property type="protein sequence ID" value="VTT70917.1"/>
    <property type="molecule type" value="Genomic_DNA"/>
</dbReference>
<dbReference type="GO" id="GO:0016020">
    <property type="term" value="C:membrane"/>
    <property type="evidence" value="ECO:0007669"/>
    <property type="project" value="UniProtKB-SubCell"/>
</dbReference>
<evidence type="ECO:0000313" key="10">
    <source>
        <dbReference type="Proteomes" id="UP000760494"/>
    </source>
</evidence>
<feature type="transmembrane region" description="Helical" evidence="7">
    <location>
        <begin position="93"/>
        <end position="117"/>
    </location>
</feature>
<reference evidence="9" key="1">
    <citation type="submission" date="2019-05" db="EMBL/GenBank/DDBJ databases">
        <authorList>
            <person name="Piombo E."/>
        </authorList>
    </citation>
    <scope>NUCLEOTIDE SEQUENCE</scope>
    <source>
        <strain evidence="9">C2S</strain>
    </source>
</reference>
<evidence type="ECO:0000256" key="5">
    <source>
        <dbReference type="ARBA" id="ARBA00038359"/>
    </source>
</evidence>
<dbReference type="Pfam" id="PF20684">
    <property type="entry name" value="Fung_rhodopsin"/>
    <property type="match status" value="1"/>
</dbReference>
<evidence type="ECO:0000259" key="8">
    <source>
        <dbReference type="Pfam" id="PF20684"/>
    </source>
</evidence>
<feature type="compositionally biased region" description="Basic and acidic residues" evidence="6">
    <location>
        <begin position="335"/>
        <end position="344"/>
    </location>
</feature>
<keyword evidence="3 7" id="KW-1133">Transmembrane helix</keyword>
<evidence type="ECO:0000313" key="9">
    <source>
        <dbReference type="EMBL" id="VTT70917.1"/>
    </source>
</evidence>
<dbReference type="PANTHER" id="PTHR33048:SF55">
    <property type="entry name" value="INTEGRAL MEMBRANE PROTEIN"/>
    <property type="match status" value="1"/>
</dbReference>
<evidence type="ECO:0000256" key="7">
    <source>
        <dbReference type="SAM" id="Phobius"/>
    </source>
</evidence>